<name>A0A097SQZ7_9NOCA</name>
<dbReference type="GO" id="GO:0016787">
    <property type="term" value="F:hydrolase activity"/>
    <property type="evidence" value="ECO:0007669"/>
    <property type="project" value="UniProtKB-KW"/>
</dbReference>
<feature type="domain" description="PIN" evidence="6">
    <location>
        <begin position="5"/>
        <end position="111"/>
    </location>
</feature>
<feature type="region of interest" description="Disordered" evidence="5">
    <location>
        <begin position="122"/>
        <end position="173"/>
    </location>
</feature>
<dbReference type="GO" id="GO:0004518">
    <property type="term" value="F:nuclease activity"/>
    <property type="evidence" value="ECO:0007669"/>
    <property type="project" value="UniProtKB-KW"/>
</dbReference>
<feature type="compositionally biased region" description="Basic residues" evidence="5">
    <location>
        <begin position="157"/>
        <end position="166"/>
    </location>
</feature>
<gene>
    <name evidence="7" type="ORF">LRS1606.513</name>
</gene>
<dbReference type="Pfam" id="PF13470">
    <property type="entry name" value="PIN_3"/>
    <property type="match status" value="1"/>
</dbReference>
<keyword evidence="2" id="KW-0479">Metal-binding</keyword>
<sequence length="282" mass="30995">MTFTVLYDANVLYPNMLRDILIRLAQTGLVHARWTEKILDETFRNLAADRPDIPTDTLAKLRELMNRAVPDCLVTGYEALIPALTLPDKDDRHVLTAAIRCSAQVIVTANLRDFLDTELDRGPAPGRVRHGPVHARPCAGAPGNQRDRRGVAQPARHSGRRLRPPRRGGPTDLLGRVASLRFHDVLHTACCSENHTRTDVSRPCFGTNLRDVASWVDEIPVKGHKGVDLESGSLSAPSRSRTRGAARRTPRPGSGVKRWCAVGTLTPNGRGGYRQAHPLVST</sequence>
<keyword evidence="1" id="KW-0540">Nuclease</keyword>
<feature type="compositionally biased region" description="Basic residues" evidence="5">
    <location>
        <begin position="240"/>
        <end position="250"/>
    </location>
</feature>
<dbReference type="InterPro" id="IPR002716">
    <property type="entry name" value="PIN_dom"/>
</dbReference>
<protein>
    <recommendedName>
        <fullName evidence="6">PIN domain-containing protein</fullName>
    </recommendedName>
</protein>
<keyword evidence="7" id="KW-0614">Plasmid</keyword>
<evidence type="ECO:0000256" key="5">
    <source>
        <dbReference type="SAM" id="MobiDB-lite"/>
    </source>
</evidence>
<evidence type="ECO:0000256" key="2">
    <source>
        <dbReference type="ARBA" id="ARBA00022723"/>
    </source>
</evidence>
<reference evidence="7" key="1">
    <citation type="submission" date="2014-03" db="EMBL/GenBank/DDBJ databases">
        <authorList>
            <person name="Zhang G."/>
            <person name="Zhu L."/>
            <person name="Fang P."/>
        </authorList>
    </citation>
    <scope>NUCLEOTIDE SEQUENCE</scope>
    <source>
        <strain evidence="7">NS1</strain>
        <plasmid evidence="7">pNSL1</plasmid>
    </source>
</reference>
<geneLocation type="plasmid" evidence="7">
    <name>pNSL1</name>
</geneLocation>
<accession>A0A097SQZ7</accession>
<evidence type="ECO:0000256" key="3">
    <source>
        <dbReference type="ARBA" id="ARBA00022801"/>
    </source>
</evidence>
<organism evidence="7">
    <name type="scientific">Rhodococcus sp. NS1</name>
    <dbReference type="NCBI Taxonomy" id="402236"/>
    <lineage>
        <taxon>Bacteria</taxon>
        <taxon>Bacillati</taxon>
        <taxon>Actinomycetota</taxon>
        <taxon>Actinomycetes</taxon>
        <taxon>Mycobacteriales</taxon>
        <taxon>Nocardiaceae</taxon>
        <taxon>Rhodococcus</taxon>
    </lineage>
</organism>
<keyword evidence="4" id="KW-0460">Magnesium</keyword>
<dbReference type="GO" id="GO:0046872">
    <property type="term" value="F:metal ion binding"/>
    <property type="evidence" value="ECO:0007669"/>
    <property type="project" value="UniProtKB-KW"/>
</dbReference>
<proteinExistence type="predicted"/>
<dbReference type="AlphaFoldDB" id="A0A097SQZ7"/>
<keyword evidence="3" id="KW-0378">Hydrolase</keyword>
<evidence type="ECO:0000313" key="7">
    <source>
        <dbReference type="EMBL" id="AIU93947.1"/>
    </source>
</evidence>
<evidence type="ECO:0000256" key="4">
    <source>
        <dbReference type="ARBA" id="ARBA00022842"/>
    </source>
</evidence>
<evidence type="ECO:0000259" key="6">
    <source>
        <dbReference type="Pfam" id="PF13470"/>
    </source>
</evidence>
<feature type="region of interest" description="Disordered" evidence="5">
    <location>
        <begin position="227"/>
        <end position="258"/>
    </location>
</feature>
<evidence type="ECO:0000256" key="1">
    <source>
        <dbReference type="ARBA" id="ARBA00022722"/>
    </source>
</evidence>
<dbReference type="EMBL" id="KJ605395">
    <property type="protein sequence ID" value="AIU93947.1"/>
    <property type="molecule type" value="Genomic_DNA"/>
</dbReference>